<dbReference type="Pfam" id="PF00567">
    <property type="entry name" value="TUDOR"/>
    <property type="match status" value="1"/>
</dbReference>
<dbReference type="EMBL" id="CAJPIZ010010398">
    <property type="protein sequence ID" value="CAG2112512.1"/>
    <property type="molecule type" value="Genomic_DNA"/>
</dbReference>
<feature type="domain" description="Tudor" evidence="1">
    <location>
        <begin position="152"/>
        <end position="274"/>
    </location>
</feature>
<dbReference type="Gene3D" id="2.40.50.90">
    <property type="match status" value="1"/>
</dbReference>
<proteinExistence type="predicted"/>
<dbReference type="GO" id="GO:0005737">
    <property type="term" value="C:cytoplasm"/>
    <property type="evidence" value="ECO:0007669"/>
    <property type="project" value="UniProtKB-ARBA"/>
</dbReference>
<reference evidence="2" key="1">
    <citation type="submission" date="2020-11" db="EMBL/GenBank/DDBJ databases">
        <authorList>
            <person name="Tran Van P."/>
        </authorList>
    </citation>
    <scope>NUCLEOTIDE SEQUENCE</scope>
</reference>
<dbReference type="InterPro" id="IPR002999">
    <property type="entry name" value="Tudor"/>
</dbReference>
<sequence>MDVCDSGAKSTVSPLLGARIVRICHKYRNTGIELHSILYYFHKEFLYELDLKSEGFDTIEGLIECLVRDDYPLEVIDGCDGIRRLVSDKRKYFYWLSVVKVGKRYDMLDILADIPDDVMPCGHELPEFQFPDNVVVNGLPEILSGNILNELHFCKVRLMSVKSPHEMFVHICDDDHHYAYHRLRTEMRSYDKADNEDKYRVPSLLLFEGLLCAVRYHRICDEWHRSIILSVNRDNKCRLLLVDIGDVIEADAKDMRLLLQKYGQLPAQALKVQLTAIRPIGKSGQHWSQWAKSFVKRLEEYNYCGKIECAFIDRQSDRYRVFIKYYDKIKSINTNDLLFLHQILVEKQLAIISGNDKPID</sequence>
<dbReference type="OrthoDB" id="341421at2759"/>
<evidence type="ECO:0000259" key="1">
    <source>
        <dbReference type="Pfam" id="PF00567"/>
    </source>
</evidence>
<protein>
    <recommendedName>
        <fullName evidence="1">Tudor domain-containing protein</fullName>
    </recommendedName>
</protein>
<dbReference type="InterPro" id="IPR035437">
    <property type="entry name" value="SNase_OB-fold_sf"/>
</dbReference>
<dbReference type="Proteomes" id="UP000759131">
    <property type="component" value="Unassembled WGS sequence"/>
</dbReference>
<evidence type="ECO:0000313" key="3">
    <source>
        <dbReference type="Proteomes" id="UP000759131"/>
    </source>
</evidence>
<name>A0A7R9KZU1_9ACAR</name>
<keyword evidence="3" id="KW-1185">Reference proteome</keyword>
<accession>A0A7R9KZU1</accession>
<gene>
    <name evidence="2" type="ORF">OSB1V03_LOCUS12487</name>
</gene>
<evidence type="ECO:0000313" key="2">
    <source>
        <dbReference type="EMBL" id="CAD7632082.1"/>
    </source>
</evidence>
<dbReference type="EMBL" id="OC864973">
    <property type="protein sequence ID" value="CAD7632082.1"/>
    <property type="molecule type" value="Genomic_DNA"/>
</dbReference>
<dbReference type="SUPFAM" id="SSF63748">
    <property type="entry name" value="Tudor/PWWP/MBT"/>
    <property type="match status" value="1"/>
</dbReference>
<organism evidence="2">
    <name type="scientific">Medioppia subpectinata</name>
    <dbReference type="NCBI Taxonomy" id="1979941"/>
    <lineage>
        <taxon>Eukaryota</taxon>
        <taxon>Metazoa</taxon>
        <taxon>Ecdysozoa</taxon>
        <taxon>Arthropoda</taxon>
        <taxon>Chelicerata</taxon>
        <taxon>Arachnida</taxon>
        <taxon>Acari</taxon>
        <taxon>Acariformes</taxon>
        <taxon>Sarcoptiformes</taxon>
        <taxon>Oribatida</taxon>
        <taxon>Brachypylina</taxon>
        <taxon>Oppioidea</taxon>
        <taxon>Oppiidae</taxon>
        <taxon>Medioppia</taxon>
    </lineage>
</organism>
<dbReference type="AlphaFoldDB" id="A0A7R9KZU1"/>
<dbReference type="Gene3D" id="2.30.30.140">
    <property type="match status" value="1"/>
</dbReference>